<sequence length="179" mass="21441">MADLDEQEIIKYAQQGDQDAFAKLFQIHYSFLYKYVLKMTLNQQTAEDLVQDTMLKSYDNIKKYNGQSKFSTWLITIATRLYLDQQRRKKREWFWQKNESEKLSRSLTWQLAYKGFEWSDIMEGFEKLKSDVRTAILLKHYYGYTNEEIGNMMGIREGTVKSRIHNGMKELRKELMQDG</sequence>
<dbReference type="RefSeq" id="WP_069034935.1">
    <property type="nucleotide sequence ID" value="NZ_MDKC01000034.1"/>
</dbReference>
<keyword evidence="4 6" id="KW-0238">DNA-binding</keyword>
<reference evidence="9 10" key="1">
    <citation type="submission" date="2016-07" db="EMBL/GenBank/DDBJ databases">
        <authorList>
            <person name="Townsley L."/>
            <person name="Shank E.A."/>
        </authorList>
    </citation>
    <scope>NUCLEOTIDE SEQUENCE [LARGE SCALE GENOMIC DNA]</scope>
    <source>
        <strain evidence="9 10">CH01</strain>
    </source>
</reference>
<evidence type="ECO:0000256" key="4">
    <source>
        <dbReference type="ARBA" id="ARBA00023125"/>
    </source>
</evidence>
<dbReference type="SUPFAM" id="SSF88946">
    <property type="entry name" value="Sigma2 domain of RNA polymerase sigma factors"/>
    <property type="match status" value="1"/>
</dbReference>
<dbReference type="NCBIfam" id="NF007216">
    <property type="entry name" value="PRK09638.1"/>
    <property type="match status" value="1"/>
</dbReference>
<dbReference type="Gene3D" id="1.10.10.10">
    <property type="entry name" value="Winged helix-like DNA-binding domain superfamily/Winged helix DNA-binding domain"/>
    <property type="match status" value="1"/>
</dbReference>
<dbReference type="InterPro" id="IPR013324">
    <property type="entry name" value="RNA_pol_sigma_r3/r4-like"/>
</dbReference>
<dbReference type="Gene3D" id="1.10.1740.10">
    <property type="match status" value="1"/>
</dbReference>
<dbReference type="SUPFAM" id="SSF88659">
    <property type="entry name" value="Sigma3 and sigma4 domains of RNA polymerase sigma factors"/>
    <property type="match status" value="1"/>
</dbReference>
<dbReference type="InterPro" id="IPR007627">
    <property type="entry name" value="RNA_pol_sigma70_r2"/>
</dbReference>
<dbReference type="PANTHER" id="PTHR43133">
    <property type="entry name" value="RNA POLYMERASE ECF-TYPE SIGMA FACTO"/>
    <property type="match status" value="1"/>
</dbReference>
<dbReference type="InterPro" id="IPR013249">
    <property type="entry name" value="RNA_pol_sigma70_r4_t2"/>
</dbReference>
<dbReference type="InterPro" id="IPR036388">
    <property type="entry name" value="WH-like_DNA-bd_sf"/>
</dbReference>
<evidence type="ECO:0000313" key="9">
    <source>
        <dbReference type="EMBL" id="ODG90549.1"/>
    </source>
</evidence>
<dbReference type="Pfam" id="PF08281">
    <property type="entry name" value="Sigma70_r4_2"/>
    <property type="match status" value="1"/>
</dbReference>
<feature type="domain" description="RNA polymerase sigma factor 70 region 4 type 2" evidence="8">
    <location>
        <begin position="122"/>
        <end position="171"/>
    </location>
</feature>
<evidence type="ECO:0000256" key="1">
    <source>
        <dbReference type="ARBA" id="ARBA00010641"/>
    </source>
</evidence>
<gene>
    <name evidence="9" type="ORF">BED47_11800</name>
</gene>
<keyword evidence="5 6" id="KW-0804">Transcription</keyword>
<comment type="caution">
    <text evidence="9">The sequence shown here is derived from an EMBL/GenBank/DDBJ whole genome shotgun (WGS) entry which is preliminary data.</text>
</comment>
<evidence type="ECO:0000256" key="2">
    <source>
        <dbReference type="ARBA" id="ARBA00023015"/>
    </source>
</evidence>
<dbReference type="InterPro" id="IPR014284">
    <property type="entry name" value="RNA_pol_sigma-70_dom"/>
</dbReference>
<name>A0ABX2ZPY0_9BACI</name>
<feature type="domain" description="RNA polymerase sigma-70 region 2" evidence="7">
    <location>
        <begin position="24"/>
        <end position="91"/>
    </location>
</feature>
<dbReference type="PROSITE" id="PS01063">
    <property type="entry name" value="SIGMA70_ECF"/>
    <property type="match status" value="1"/>
</dbReference>
<dbReference type="Pfam" id="PF04542">
    <property type="entry name" value="Sigma70_r2"/>
    <property type="match status" value="1"/>
</dbReference>
<evidence type="ECO:0000256" key="5">
    <source>
        <dbReference type="ARBA" id="ARBA00023163"/>
    </source>
</evidence>
<accession>A0ABX2ZPY0</accession>
<proteinExistence type="inferred from homology"/>
<protein>
    <recommendedName>
        <fullName evidence="6">RNA polymerase sigma factor</fullName>
    </recommendedName>
</protein>
<dbReference type="NCBIfam" id="TIGR02937">
    <property type="entry name" value="sigma70-ECF"/>
    <property type="match status" value="1"/>
</dbReference>
<evidence type="ECO:0000256" key="3">
    <source>
        <dbReference type="ARBA" id="ARBA00023082"/>
    </source>
</evidence>
<evidence type="ECO:0000259" key="8">
    <source>
        <dbReference type="Pfam" id="PF08281"/>
    </source>
</evidence>
<dbReference type="PANTHER" id="PTHR43133:SF60">
    <property type="entry name" value="RNA POLYMERASE SIGMA FACTOR SIGV"/>
    <property type="match status" value="1"/>
</dbReference>
<dbReference type="InterPro" id="IPR013325">
    <property type="entry name" value="RNA_pol_sigma_r2"/>
</dbReference>
<dbReference type="EMBL" id="MDKC01000034">
    <property type="protein sequence ID" value="ODG90549.1"/>
    <property type="molecule type" value="Genomic_DNA"/>
</dbReference>
<keyword evidence="2 6" id="KW-0805">Transcription regulation</keyword>
<evidence type="ECO:0000313" key="10">
    <source>
        <dbReference type="Proteomes" id="UP000094580"/>
    </source>
</evidence>
<organism evidence="9 10">
    <name type="scientific">Gottfriedia luciferensis</name>
    <dbReference type="NCBI Taxonomy" id="178774"/>
    <lineage>
        <taxon>Bacteria</taxon>
        <taxon>Bacillati</taxon>
        <taxon>Bacillota</taxon>
        <taxon>Bacilli</taxon>
        <taxon>Bacillales</taxon>
        <taxon>Bacillaceae</taxon>
        <taxon>Gottfriedia</taxon>
    </lineage>
</organism>
<dbReference type="InterPro" id="IPR039425">
    <property type="entry name" value="RNA_pol_sigma-70-like"/>
</dbReference>
<evidence type="ECO:0000256" key="6">
    <source>
        <dbReference type="RuleBase" id="RU000716"/>
    </source>
</evidence>
<dbReference type="InterPro" id="IPR000838">
    <property type="entry name" value="RNA_pol_sigma70_ECF_CS"/>
</dbReference>
<evidence type="ECO:0000259" key="7">
    <source>
        <dbReference type="Pfam" id="PF04542"/>
    </source>
</evidence>
<keyword evidence="10" id="KW-1185">Reference proteome</keyword>
<dbReference type="CDD" id="cd06171">
    <property type="entry name" value="Sigma70_r4"/>
    <property type="match status" value="1"/>
</dbReference>
<keyword evidence="3 6" id="KW-0731">Sigma factor</keyword>
<comment type="similarity">
    <text evidence="1 6">Belongs to the sigma-70 factor family. ECF subfamily.</text>
</comment>
<dbReference type="Proteomes" id="UP000094580">
    <property type="component" value="Unassembled WGS sequence"/>
</dbReference>